<organism evidence="1 2">
    <name type="scientific">Rhabditophanes sp. KR3021</name>
    <dbReference type="NCBI Taxonomy" id="114890"/>
    <lineage>
        <taxon>Eukaryota</taxon>
        <taxon>Metazoa</taxon>
        <taxon>Ecdysozoa</taxon>
        <taxon>Nematoda</taxon>
        <taxon>Chromadorea</taxon>
        <taxon>Rhabditida</taxon>
        <taxon>Tylenchina</taxon>
        <taxon>Panagrolaimomorpha</taxon>
        <taxon>Strongyloidoidea</taxon>
        <taxon>Alloionematidae</taxon>
        <taxon>Rhabditophanes</taxon>
    </lineage>
</organism>
<proteinExistence type="predicted"/>
<sequence>MFTLSGLQPKPKGEIEIEIVFDLNDNGILEVTAVEVSKNLKKTITIEKDASKMTQNELDKIIKEFKNDCKGTEEFKKAQEVKNSCELICEDIVREIEDKSDKYNLSSEFMLNAKTEIKTYITWANQQHTVLSDTEVKSKVNIVKNAIVKIVNNPRTFKKRFSDMTL</sequence>
<reference evidence="2" key="1">
    <citation type="submission" date="2016-11" db="UniProtKB">
        <authorList>
            <consortium name="WormBaseParasite"/>
        </authorList>
    </citation>
    <scope>IDENTIFICATION</scope>
    <source>
        <strain evidence="2">KR3021</strain>
    </source>
</reference>
<name>A0AC35TP55_9BILA</name>
<evidence type="ECO:0000313" key="1">
    <source>
        <dbReference type="Proteomes" id="UP000095286"/>
    </source>
</evidence>
<evidence type="ECO:0000313" key="2">
    <source>
        <dbReference type="WBParaSite" id="RSKR_0000262900.1"/>
    </source>
</evidence>
<protein>
    <submittedName>
        <fullName evidence="2">Heat shock cognate 71 kDa protein</fullName>
    </submittedName>
</protein>
<dbReference type="WBParaSite" id="RSKR_0000262900.1">
    <property type="protein sequence ID" value="RSKR_0000262900.1"/>
    <property type="gene ID" value="RSKR_0000262900"/>
</dbReference>
<accession>A0AC35TP55</accession>
<dbReference type="Proteomes" id="UP000095286">
    <property type="component" value="Unplaced"/>
</dbReference>